<keyword evidence="1" id="KW-0805">Transcription regulation</keyword>
<keyword evidence="2" id="KW-0238">DNA-binding</keyword>
<dbReference type="AlphaFoldDB" id="A0A4P9CA85"/>
<evidence type="ECO:0000256" key="1">
    <source>
        <dbReference type="ARBA" id="ARBA00023015"/>
    </source>
</evidence>
<reference evidence="5 6" key="1">
    <citation type="submission" date="2018-05" db="EMBL/GenBank/DDBJ databases">
        <title>Genome comparison of Eubacterium sp.</title>
        <authorList>
            <person name="Feng Y."/>
            <person name="Sanchez-Andrea I."/>
            <person name="Stams A.J.M."/>
            <person name="De Vos W.M."/>
        </authorList>
    </citation>
    <scope>NUCLEOTIDE SEQUENCE [LARGE SCALE GENOMIC DNA]</scope>
    <source>
        <strain evidence="5 6">YI</strain>
    </source>
</reference>
<sequence>MTSEKKFTVYEMIGQDIKQKILSGEYKPNEKLPSVLELCKIYKTSDATVRKSFEILKKEGYVYSQKRIGIFVADYKLQRYVYCFHELENLKNHIDNYKCLSLAEKKVESLDLRIWEKMGACPLKKCLRIERMYYADILPIVYRIDYIGYHANLNFIKSNADKWIKEMDSILDSYDIRKAIRIKIDSQDEEIRNKMIIPDDVGIFHIEKTHKTHSKKFVAFSDIFVAATDFIFKVDIE</sequence>
<dbReference type="SMART" id="SM00345">
    <property type="entry name" value="HTH_GNTR"/>
    <property type="match status" value="1"/>
</dbReference>
<keyword evidence="3" id="KW-0804">Transcription</keyword>
<gene>
    <name evidence="5" type="ORF">CPZ25_014365</name>
</gene>
<organism evidence="5 6">
    <name type="scientific">Eubacterium maltosivorans</name>
    <dbReference type="NCBI Taxonomy" id="2041044"/>
    <lineage>
        <taxon>Bacteria</taxon>
        <taxon>Bacillati</taxon>
        <taxon>Bacillota</taxon>
        <taxon>Clostridia</taxon>
        <taxon>Eubacteriales</taxon>
        <taxon>Eubacteriaceae</taxon>
        <taxon>Eubacterium</taxon>
    </lineage>
</organism>
<dbReference type="PANTHER" id="PTHR44846:SF17">
    <property type="entry name" value="GNTR-FAMILY TRANSCRIPTIONAL REGULATOR"/>
    <property type="match status" value="1"/>
</dbReference>
<proteinExistence type="predicted"/>
<dbReference type="InterPro" id="IPR000524">
    <property type="entry name" value="Tscrpt_reg_HTH_GntR"/>
</dbReference>
<dbReference type="PANTHER" id="PTHR44846">
    <property type="entry name" value="MANNOSYL-D-GLYCERATE TRANSPORT/METABOLISM SYSTEM REPRESSOR MNGR-RELATED"/>
    <property type="match status" value="1"/>
</dbReference>
<evidence type="ECO:0000313" key="5">
    <source>
        <dbReference type="EMBL" id="QCT72464.1"/>
    </source>
</evidence>
<dbReference type="GO" id="GO:0003700">
    <property type="term" value="F:DNA-binding transcription factor activity"/>
    <property type="evidence" value="ECO:0007669"/>
    <property type="project" value="InterPro"/>
</dbReference>
<dbReference type="PROSITE" id="PS50949">
    <property type="entry name" value="HTH_GNTR"/>
    <property type="match status" value="1"/>
</dbReference>
<dbReference type="SUPFAM" id="SSF46785">
    <property type="entry name" value="Winged helix' DNA-binding domain"/>
    <property type="match status" value="1"/>
</dbReference>
<dbReference type="EMBL" id="CP029487">
    <property type="protein sequence ID" value="QCT72464.1"/>
    <property type="molecule type" value="Genomic_DNA"/>
</dbReference>
<accession>A0A4P9CA85</accession>
<dbReference type="InterPro" id="IPR028978">
    <property type="entry name" value="Chorismate_lyase_/UTRA_dom_sf"/>
</dbReference>
<evidence type="ECO:0000259" key="4">
    <source>
        <dbReference type="PROSITE" id="PS50949"/>
    </source>
</evidence>
<dbReference type="Pfam" id="PF00392">
    <property type="entry name" value="GntR"/>
    <property type="match status" value="1"/>
</dbReference>
<dbReference type="Gene3D" id="1.10.10.10">
    <property type="entry name" value="Winged helix-like DNA-binding domain superfamily/Winged helix DNA-binding domain"/>
    <property type="match status" value="1"/>
</dbReference>
<evidence type="ECO:0000256" key="3">
    <source>
        <dbReference type="ARBA" id="ARBA00023163"/>
    </source>
</evidence>
<dbReference type="InterPro" id="IPR036390">
    <property type="entry name" value="WH_DNA-bd_sf"/>
</dbReference>
<dbReference type="CDD" id="cd07377">
    <property type="entry name" value="WHTH_GntR"/>
    <property type="match status" value="1"/>
</dbReference>
<feature type="domain" description="HTH gntR-type" evidence="4">
    <location>
        <begin position="7"/>
        <end position="75"/>
    </location>
</feature>
<dbReference type="RefSeq" id="WP_058696113.1">
    <property type="nucleotide sequence ID" value="NZ_CP029487.1"/>
</dbReference>
<dbReference type="Proteomes" id="UP000218387">
    <property type="component" value="Chromosome"/>
</dbReference>
<name>A0A4P9CA85_EUBML</name>
<keyword evidence="6" id="KW-1185">Reference proteome</keyword>
<protein>
    <submittedName>
        <fullName evidence="5">GntR family transcriptional regulator</fullName>
    </submittedName>
</protein>
<dbReference type="InterPro" id="IPR050679">
    <property type="entry name" value="Bact_HTH_transcr_reg"/>
</dbReference>
<evidence type="ECO:0000256" key="2">
    <source>
        <dbReference type="ARBA" id="ARBA00023125"/>
    </source>
</evidence>
<dbReference type="InterPro" id="IPR036388">
    <property type="entry name" value="WH-like_DNA-bd_sf"/>
</dbReference>
<dbReference type="SUPFAM" id="SSF64288">
    <property type="entry name" value="Chorismate lyase-like"/>
    <property type="match status" value="1"/>
</dbReference>
<dbReference type="KEGG" id="emt:CPZ25_014365"/>
<dbReference type="GO" id="GO:0045892">
    <property type="term" value="P:negative regulation of DNA-templated transcription"/>
    <property type="evidence" value="ECO:0007669"/>
    <property type="project" value="TreeGrafter"/>
</dbReference>
<dbReference type="GO" id="GO:0003677">
    <property type="term" value="F:DNA binding"/>
    <property type="evidence" value="ECO:0007669"/>
    <property type="project" value="UniProtKB-KW"/>
</dbReference>
<evidence type="ECO:0000313" key="6">
    <source>
        <dbReference type="Proteomes" id="UP000218387"/>
    </source>
</evidence>